<sequence>MSPVHLRNRGFQTNQAEDREGFSRTRRPGRGHLGHSGGWQDTEGNNTHSAIHFPIQQEPQTRGLERYGLKLGASFQKICLKEIDFRDLMVITKGWNPTRQFRLLEVRENRIRDNQATIQAIEEQLTQTGHTQIPSGSQGEGQISTPVASHHSGTNRSVAKSHHSSQSQEVSRRRQGYKGKNKTTFSQRKRESDPMIKKLLDLVKEVHKNQK</sequence>
<organism evidence="2 3">
    <name type="scientific">Austropuccinia psidii MF-1</name>
    <dbReference type="NCBI Taxonomy" id="1389203"/>
    <lineage>
        <taxon>Eukaryota</taxon>
        <taxon>Fungi</taxon>
        <taxon>Dikarya</taxon>
        <taxon>Basidiomycota</taxon>
        <taxon>Pucciniomycotina</taxon>
        <taxon>Pucciniomycetes</taxon>
        <taxon>Pucciniales</taxon>
        <taxon>Sphaerophragmiaceae</taxon>
        <taxon>Austropuccinia</taxon>
    </lineage>
</organism>
<feature type="compositionally biased region" description="Basic residues" evidence="1">
    <location>
        <begin position="24"/>
        <end position="33"/>
    </location>
</feature>
<keyword evidence="3" id="KW-1185">Reference proteome</keyword>
<comment type="caution">
    <text evidence="2">The sequence shown here is derived from an EMBL/GenBank/DDBJ whole genome shotgun (WGS) entry which is preliminary data.</text>
</comment>
<dbReference type="EMBL" id="AVOT02099572">
    <property type="protein sequence ID" value="MBW0576962.1"/>
    <property type="molecule type" value="Genomic_DNA"/>
</dbReference>
<evidence type="ECO:0000313" key="3">
    <source>
        <dbReference type="Proteomes" id="UP000765509"/>
    </source>
</evidence>
<proteinExistence type="predicted"/>
<dbReference type="Proteomes" id="UP000765509">
    <property type="component" value="Unassembled WGS sequence"/>
</dbReference>
<feature type="region of interest" description="Disordered" evidence="1">
    <location>
        <begin position="1"/>
        <end position="47"/>
    </location>
</feature>
<reference evidence="2" key="1">
    <citation type="submission" date="2021-03" db="EMBL/GenBank/DDBJ databases">
        <title>Draft genome sequence of rust myrtle Austropuccinia psidii MF-1, a brazilian biotype.</title>
        <authorList>
            <person name="Quecine M.C."/>
            <person name="Pachon D.M.R."/>
            <person name="Bonatelli M.L."/>
            <person name="Correr F.H."/>
            <person name="Franceschini L.M."/>
            <person name="Leite T.F."/>
            <person name="Margarido G.R.A."/>
            <person name="Almeida C.A."/>
            <person name="Ferrarezi J.A."/>
            <person name="Labate C.A."/>
        </authorList>
    </citation>
    <scope>NUCLEOTIDE SEQUENCE</scope>
    <source>
        <strain evidence="2">MF-1</strain>
    </source>
</reference>
<gene>
    <name evidence="2" type="ORF">O181_116677</name>
</gene>
<accession>A0A9Q3KBW0</accession>
<protein>
    <submittedName>
        <fullName evidence="2">Uncharacterized protein</fullName>
    </submittedName>
</protein>
<evidence type="ECO:0000313" key="2">
    <source>
        <dbReference type="EMBL" id="MBW0576962.1"/>
    </source>
</evidence>
<dbReference type="AlphaFoldDB" id="A0A9Q3KBW0"/>
<name>A0A9Q3KBW0_9BASI</name>
<evidence type="ECO:0000256" key="1">
    <source>
        <dbReference type="SAM" id="MobiDB-lite"/>
    </source>
</evidence>
<feature type="region of interest" description="Disordered" evidence="1">
    <location>
        <begin position="130"/>
        <end position="196"/>
    </location>
</feature>
<feature type="compositionally biased region" description="Polar residues" evidence="1">
    <location>
        <begin position="130"/>
        <end position="158"/>
    </location>
</feature>